<proteinExistence type="predicted"/>
<evidence type="ECO:0000313" key="2">
    <source>
        <dbReference type="EMBL" id="EKT81851.1"/>
    </source>
</evidence>
<reference evidence="2 3" key="1">
    <citation type="journal article" date="2013" name="Genome Announc.">
        <title>Draft Genome Sequence of Rhodococcus opacus Strain M213 Shows a Diverse Catabolic Potential.</title>
        <authorList>
            <person name="Pathak A."/>
            <person name="Green S.J."/>
            <person name="Ogram A."/>
            <person name="Chauhan A."/>
        </authorList>
    </citation>
    <scope>NUCLEOTIDE SEQUENCE [LARGE SCALE GENOMIC DNA]</scope>
    <source>
        <strain evidence="2 3">M213</strain>
    </source>
</reference>
<dbReference type="AlphaFoldDB" id="K8XLY7"/>
<accession>K8XLY7</accession>
<evidence type="ECO:0000313" key="3">
    <source>
        <dbReference type="Proteomes" id="UP000005951"/>
    </source>
</evidence>
<dbReference type="EMBL" id="AJYC02000047">
    <property type="protein sequence ID" value="EKT81851.1"/>
    <property type="molecule type" value="Genomic_DNA"/>
</dbReference>
<dbReference type="RefSeq" id="WP_005257051.1">
    <property type="nucleotide sequence ID" value="NZ_AJYC02000047.1"/>
</dbReference>
<feature type="compositionally biased region" description="Basic and acidic residues" evidence="1">
    <location>
        <begin position="123"/>
        <end position="133"/>
    </location>
</feature>
<dbReference type="Proteomes" id="UP000005951">
    <property type="component" value="Unassembled WGS sequence"/>
</dbReference>
<protein>
    <submittedName>
        <fullName evidence="2">Uncharacterized protein</fullName>
    </submittedName>
</protein>
<sequence>MDYPRIATDDRRHAVTPLSHKDANKVYSKVDKWREENPNAFYQYVVEETGGCMIQFWGYRIYYGRCVDCSGVVTRRRKISPNKTGPTWTGRWPLYCTECTAKKSAKRVDANRARVRARRAAEYAERDAQREKAGLPPITQGYRSDLR</sequence>
<gene>
    <name evidence="2" type="ORF">WSS_A15204</name>
</gene>
<feature type="region of interest" description="Disordered" evidence="1">
    <location>
        <begin position="123"/>
        <end position="147"/>
    </location>
</feature>
<organism evidence="2 3">
    <name type="scientific">Rhodococcus opacus M213</name>
    <dbReference type="NCBI Taxonomy" id="1129896"/>
    <lineage>
        <taxon>Bacteria</taxon>
        <taxon>Bacillati</taxon>
        <taxon>Actinomycetota</taxon>
        <taxon>Actinomycetes</taxon>
        <taxon>Mycobacteriales</taxon>
        <taxon>Nocardiaceae</taxon>
        <taxon>Rhodococcus</taxon>
    </lineage>
</organism>
<evidence type="ECO:0000256" key="1">
    <source>
        <dbReference type="SAM" id="MobiDB-lite"/>
    </source>
</evidence>
<comment type="caution">
    <text evidence="2">The sequence shown here is derived from an EMBL/GenBank/DDBJ whole genome shotgun (WGS) entry which is preliminary data.</text>
</comment>
<name>K8XLY7_RHOOP</name>